<evidence type="ECO:0000313" key="2">
    <source>
        <dbReference type="EMBL" id="CAL4071415.1"/>
    </source>
</evidence>
<feature type="compositionally biased region" description="Low complexity" evidence="1">
    <location>
        <begin position="376"/>
        <end position="388"/>
    </location>
</feature>
<dbReference type="Proteomes" id="UP001497623">
    <property type="component" value="Unassembled WGS sequence"/>
</dbReference>
<evidence type="ECO:0000256" key="1">
    <source>
        <dbReference type="SAM" id="MobiDB-lite"/>
    </source>
</evidence>
<accession>A0AAV2Q9D3</accession>
<organism evidence="2 3">
    <name type="scientific">Meganyctiphanes norvegica</name>
    <name type="common">Northern krill</name>
    <name type="synonym">Thysanopoda norvegica</name>
    <dbReference type="NCBI Taxonomy" id="48144"/>
    <lineage>
        <taxon>Eukaryota</taxon>
        <taxon>Metazoa</taxon>
        <taxon>Ecdysozoa</taxon>
        <taxon>Arthropoda</taxon>
        <taxon>Crustacea</taxon>
        <taxon>Multicrustacea</taxon>
        <taxon>Malacostraca</taxon>
        <taxon>Eumalacostraca</taxon>
        <taxon>Eucarida</taxon>
        <taxon>Euphausiacea</taxon>
        <taxon>Euphausiidae</taxon>
        <taxon>Meganyctiphanes</taxon>
    </lineage>
</organism>
<proteinExistence type="predicted"/>
<dbReference type="EMBL" id="CAXKWB010003991">
    <property type="protein sequence ID" value="CAL4071415.1"/>
    <property type="molecule type" value="Genomic_DNA"/>
</dbReference>
<evidence type="ECO:0000313" key="3">
    <source>
        <dbReference type="Proteomes" id="UP001497623"/>
    </source>
</evidence>
<feature type="region of interest" description="Disordered" evidence="1">
    <location>
        <begin position="376"/>
        <end position="395"/>
    </location>
</feature>
<sequence>MTEIDYENGSLFQEMRDILSVDNDEKVVTLCHKLTQLPASDFYKLVNENVKLIFSNRQCGDLITITDDLVFPEKCSDPYLRLGLMCFKFIFICSADVMRQNIFITISQIVVDNYIPYVEGNLFNSHILIDLLNIMRETDAFSCRQARLQLTFGARELNKTHNDLLDEFYANTIDLFAKLILIEIKCINFKNTSDVMLVYNDMVKFFDIYYEISKYIGEKYHKNPPLIKKSVMSAISIITNCILLLYAKLLATDIDTTHWSSILCRMEKLRDHMATFRLLPSSGTSLQRFLIERAHGTFNTNCAKKLYNVTNDISHIRVTERSSAKTIQTSLRSMGVVLYHLKQHVNHNCYLFKIQHRVVKRLCPKQYVNGLFSSDESLSSGCENSSSETDGETDE</sequence>
<comment type="caution">
    <text evidence="2">The sequence shown here is derived from an EMBL/GenBank/DDBJ whole genome shotgun (WGS) entry which is preliminary data.</text>
</comment>
<keyword evidence="3" id="KW-1185">Reference proteome</keyword>
<reference evidence="2 3" key="1">
    <citation type="submission" date="2024-05" db="EMBL/GenBank/DDBJ databases">
        <authorList>
            <person name="Wallberg A."/>
        </authorList>
    </citation>
    <scope>NUCLEOTIDE SEQUENCE [LARGE SCALE GENOMIC DNA]</scope>
</reference>
<gene>
    <name evidence="2" type="ORF">MNOR_LOCUS8533</name>
</gene>
<dbReference type="AlphaFoldDB" id="A0AAV2Q9D3"/>
<protein>
    <submittedName>
        <fullName evidence="2">Uncharacterized protein</fullName>
    </submittedName>
</protein>
<name>A0AAV2Q9D3_MEGNR</name>